<comment type="similarity">
    <text evidence="3">Belongs to the heat shock protein 70 family.</text>
</comment>
<keyword evidence="5" id="KW-0346">Stress response</keyword>
<name>A0A7C8I2Q4_9PLEO</name>
<dbReference type="EMBL" id="JAADJZ010000034">
    <property type="protein sequence ID" value="KAF2865373.1"/>
    <property type="molecule type" value="Genomic_DNA"/>
</dbReference>
<evidence type="ECO:0000256" key="1">
    <source>
        <dbReference type="ARBA" id="ARBA00022741"/>
    </source>
</evidence>
<gene>
    <name evidence="5" type="ORF">BDV95DRAFT_612758</name>
</gene>
<dbReference type="GO" id="GO:0005524">
    <property type="term" value="F:ATP binding"/>
    <property type="evidence" value="ECO:0007669"/>
    <property type="project" value="UniProtKB-KW"/>
</dbReference>
<dbReference type="GO" id="GO:0140662">
    <property type="term" value="F:ATP-dependent protein folding chaperone"/>
    <property type="evidence" value="ECO:0007669"/>
    <property type="project" value="InterPro"/>
</dbReference>
<accession>A0A7C8I2Q4</accession>
<dbReference type="SUPFAM" id="SSF53067">
    <property type="entry name" value="Actin-like ATPase domain"/>
    <property type="match status" value="2"/>
</dbReference>
<comment type="caution">
    <text evidence="5">The sequence shown here is derived from an EMBL/GenBank/DDBJ whole genome shotgun (WGS) entry which is preliminary data.</text>
</comment>
<dbReference type="Gene3D" id="3.30.420.40">
    <property type="match status" value="2"/>
</dbReference>
<feature type="coiled-coil region" evidence="4">
    <location>
        <begin position="554"/>
        <end position="581"/>
    </location>
</feature>
<evidence type="ECO:0000256" key="3">
    <source>
        <dbReference type="RuleBase" id="RU003322"/>
    </source>
</evidence>
<proteinExistence type="inferred from homology"/>
<keyword evidence="6" id="KW-1185">Reference proteome</keyword>
<dbReference type="FunFam" id="3.90.640.10:FF:000003">
    <property type="entry name" value="Molecular chaperone DnaK"/>
    <property type="match status" value="1"/>
</dbReference>
<reference evidence="5 6" key="1">
    <citation type="submission" date="2020-01" db="EMBL/GenBank/DDBJ databases">
        <authorList>
            <consortium name="DOE Joint Genome Institute"/>
            <person name="Haridas S."/>
            <person name="Albert R."/>
            <person name="Binder M."/>
            <person name="Bloem J."/>
            <person name="Labutti K."/>
            <person name="Salamov A."/>
            <person name="Andreopoulos B."/>
            <person name="Baker S.E."/>
            <person name="Barry K."/>
            <person name="Bills G."/>
            <person name="Bluhm B.H."/>
            <person name="Cannon C."/>
            <person name="Castanera R."/>
            <person name="Culley D.E."/>
            <person name="Daum C."/>
            <person name="Ezra D."/>
            <person name="Gonzalez J.B."/>
            <person name="Henrissat B."/>
            <person name="Kuo A."/>
            <person name="Liang C."/>
            <person name="Lipzen A."/>
            <person name="Lutzoni F."/>
            <person name="Magnuson J."/>
            <person name="Mondo S."/>
            <person name="Nolan M."/>
            <person name="Ohm R."/>
            <person name="Pangilinan J."/>
            <person name="Park H.-J.H."/>
            <person name="Ramirez L."/>
            <person name="Alfaro M."/>
            <person name="Sun H."/>
            <person name="Tritt A."/>
            <person name="Yoshinaga Y."/>
            <person name="Zwiers L.-H.L."/>
            <person name="Turgeon B.G."/>
            <person name="Goodwin S.B."/>
            <person name="Spatafora J.W."/>
            <person name="Crous P.W."/>
            <person name="Grigoriev I.V."/>
        </authorList>
    </citation>
    <scope>NUCLEOTIDE SEQUENCE [LARGE SCALE GENOMIC DNA]</scope>
    <source>
        <strain evidence="5 6">CBS 611.86</strain>
    </source>
</reference>
<dbReference type="Pfam" id="PF00012">
    <property type="entry name" value="HSP70"/>
    <property type="match status" value="1"/>
</dbReference>
<dbReference type="InterPro" id="IPR043129">
    <property type="entry name" value="ATPase_NBD"/>
</dbReference>
<dbReference type="OrthoDB" id="434160at2759"/>
<dbReference type="Gene3D" id="3.30.30.30">
    <property type="match status" value="1"/>
</dbReference>
<keyword evidence="4" id="KW-0175">Coiled coil</keyword>
<keyword evidence="2 3" id="KW-0067">ATP-binding</keyword>
<evidence type="ECO:0000313" key="6">
    <source>
        <dbReference type="Proteomes" id="UP000481861"/>
    </source>
</evidence>
<organism evidence="5 6">
    <name type="scientific">Massariosphaeria phaeospora</name>
    <dbReference type="NCBI Taxonomy" id="100035"/>
    <lineage>
        <taxon>Eukaryota</taxon>
        <taxon>Fungi</taxon>
        <taxon>Dikarya</taxon>
        <taxon>Ascomycota</taxon>
        <taxon>Pezizomycotina</taxon>
        <taxon>Dothideomycetes</taxon>
        <taxon>Pleosporomycetidae</taxon>
        <taxon>Pleosporales</taxon>
        <taxon>Pleosporales incertae sedis</taxon>
        <taxon>Massariosphaeria</taxon>
    </lineage>
</organism>
<dbReference type="PROSITE" id="PS01036">
    <property type="entry name" value="HSP70_3"/>
    <property type="match status" value="1"/>
</dbReference>
<evidence type="ECO:0000256" key="4">
    <source>
        <dbReference type="SAM" id="Coils"/>
    </source>
</evidence>
<dbReference type="PRINTS" id="PR00301">
    <property type="entry name" value="HEATSHOCK70"/>
</dbReference>
<dbReference type="AlphaFoldDB" id="A0A7C8I2Q4"/>
<keyword evidence="1 3" id="KW-0547">Nucleotide-binding</keyword>
<dbReference type="SUPFAM" id="SSF100920">
    <property type="entry name" value="Heat shock protein 70kD (HSP70), peptide-binding domain"/>
    <property type="match status" value="1"/>
</dbReference>
<evidence type="ECO:0000256" key="2">
    <source>
        <dbReference type="ARBA" id="ARBA00022840"/>
    </source>
</evidence>
<dbReference type="Gene3D" id="2.60.34.10">
    <property type="entry name" value="Substrate Binding Domain Of DNAk, Chain A, domain 1"/>
    <property type="match status" value="1"/>
</dbReference>
<evidence type="ECO:0000313" key="5">
    <source>
        <dbReference type="EMBL" id="KAF2865373.1"/>
    </source>
</evidence>
<sequence>MLAKGEEKPIIGIDFGNTYSRVAFINNSKTDFVATIPSYVAFTDSEILIGDAAFQQRVTNPQRTLSGFRDLLGLSFEDVQHNLTSLSLGVLTSSVKNLDFRDRDGLPVIAVQVGRETKEYSPVEIVAIMLSRLKDIGRDRLGQEIEEVVVSVPSWFEDKQKEAVKEAGVLAGLVVIRTQSDAITPLMPYGLEELHEFPERRGPMVYNDTTGEMEWIGYEDQYYSRELLVLVVDIGGTSLNVNVVLLEYGVYEVQGNIHEVSFGGNDFTENLAKYLAEKYREEMGSLMDNDPITMAKLYSKAEDAKRTLSSETAAEISVGDFHTTISRSRFEELNNLLFKRVVDAVNGTVVKAHAEIEKTSSGYPNYTKTDIDYITLQGGSSHIPKIRAMLESFMGKPVYTNSTIPSEHTVALSAAALADIFMHGSTDGCDMHFFTISRVMIGIGTAHELVQPVILRGTALETIKSIELTTIKDGQTEAHIKMYAGVRSFARDAVHLHTLTIRNIPPARAGLPIIDVQVSMDEDENMRVNASLRGSPIPDYAISHFARVKLGITNEEVERMLDDEERNREEDRAEKEAVLAMGKMVLAEEDTGGHRDKSEKVANVVRYKVVPMHDEL</sequence>
<protein>
    <submittedName>
        <fullName evidence="5">Heat shock protein 70 family</fullName>
    </submittedName>
</protein>
<dbReference type="InterPro" id="IPR029047">
    <property type="entry name" value="HSP70_peptide-bd_sf"/>
</dbReference>
<dbReference type="InterPro" id="IPR018181">
    <property type="entry name" value="Heat_shock_70_CS"/>
</dbReference>
<dbReference type="Proteomes" id="UP000481861">
    <property type="component" value="Unassembled WGS sequence"/>
</dbReference>
<dbReference type="Gene3D" id="3.90.640.10">
    <property type="entry name" value="Actin, Chain A, domain 4"/>
    <property type="match status" value="1"/>
</dbReference>
<dbReference type="PANTHER" id="PTHR19375">
    <property type="entry name" value="HEAT SHOCK PROTEIN 70KDA"/>
    <property type="match status" value="1"/>
</dbReference>
<dbReference type="InterPro" id="IPR013126">
    <property type="entry name" value="Hsp_70_fam"/>
</dbReference>